<dbReference type="RefSeq" id="WP_187724287.1">
    <property type="nucleotide sequence ID" value="NZ_CP060783.1"/>
</dbReference>
<feature type="domain" description="DUF1330" evidence="1">
    <location>
        <begin position="2"/>
        <end position="95"/>
    </location>
</feature>
<dbReference type="AlphaFoldDB" id="A0A7H0GK76"/>
<accession>A0A7H0GK76</accession>
<organism evidence="2 3">
    <name type="scientific">Diaphorobacter aerolatus</name>
    <dbReference type="NCBI Taxonomy" id="1288495"/>
    <lineage>
        <taxon>Bacteria</taxon>
        <taxon>Pseudomonadati</taxon>
        <taxon>Pseudomonadota</taxon>
        <taxon>Betaproteobacteria</taxon>
        <taxon>Burkholderiales</taxon>
        <taxon>Comamonadaceae</taxon>
        <taxon>Diaphorobacter</taxon>
    </lineage>
</organism>
<dbReference type="KEGG" id="daer:H9K75_23150"/>
<gene>
    <name evidence="2" type="ORF">H9K75_23150</name>
</gene>
<dbReference type="PANTHER" id="PTHR41521">
    <property type="match status" value="1"/>
</dbReference>
<name>A0A7H0GK76_9BURK</name>
<dbReference type="Proteomes" id="UP000516028">
    <property type="component" value="Chromosome"/>
</dbReference>
<sequence length="111" mass="12172">MTAYAVGLLNDLKVGPDIVRYLEHIDASLTPYGGAFLVHGTRPQMKEGVFTGDCIIISFPTMKLAQDWYDSEDYAALIPLRAANAQSTIFLLEGVESGYRAASLLDKLKMT</sequence>
<dbReference type="SUPFAM" id="SSF54909">
    <property type="entry name" value="Dimeric alpha+beta barrel"/>
    <property type="match status" value="1"/>
</dbReference>
<dbReference type="InterPro" id="IPR010753">
    <property type="entry name" value="DUF1330"/>
</dbReference>
<proteinExistence type="predicted"/>
<dbReference type="PANTHER" id="PTHR41521:SF4">
    <property type="entry name" value="BLR0684 PROTEIN"/>
    <property type="match status" value="1"/>
</dbReference>
<reference evidence="2 3" key="1">
    <citation type="submission" date="2020-08" db="EMBL/GenBank/DDBJ databases">
        <title>Genome sequence of Diaphorobacter aerolatus KACC 16536T.</title>
        <authorList>
            <person name="Hyun D.-W."/>
            <person name="Bae J.-W."/>
        </authorList>
    </citation>
    <scope>NUCLEOTIDE SEQUENCE [LARGE SCALE GENOMIC DNA]</scope>
    <source>
        <strain evidence="2 3">KACC 16536</strain>
    </source>
</reference>
<keyword evidence="3" id="KW-1185">Reference proteome</keyword>
<evidence type="ECO:0000313" key="3">
    <source>
        <dbReference type="Proteomes" id="UP000516028"/>
    </source>
</evidence>
<dbReference type="EMBL" id="CP060783">
    <property type="protein sequence ID" value="QNP48692.1"/>
    <property type="molecule type" value="Genomic_DNA"/>
</dbReference>
<dbReference type="Pfam" id="PF07045">
    <property type="entry name" value="DUF1330"/>
    <property type="match status" value="1"/>
</dbReference>
<evidence type="ECO:0000313" key="2">
    <source>
        <dbReference type="EMBL" id="QNP48692.1"/>
    </source>
</evidence>
<protein>
    <submittedName>
        <fullName evidence="2">DUF1330 domain-containing protein</fullName>
    </submittedName>
</protein>
<dbReference type="Gene3D" id="3.30.70.100">
    <property type="match status" value="1"/>
</dbReference>
<dbReference type="InterPro" id="IPR011008">
    <property type="entry name" value="Dimeric_a/b-barrel"/>
</dbReference>
<evidence type="ECO:0000259" key="1">
    <source>
        <dbReference type="Pfam" id="PF07045"/>
    </source>
</evidence>